<evidence type="ECO:0000313" key="9">
    <source>
        <dbReference type="EMBL" id="KJE89452.1"/>
    </source>
</evidence>
<evidence type="ECO:0000256" key="7">
    <source>
        <dbReference type="SAM" id="Phobius"/>
    </source>
</evidence>
<dbReference type="PANTHER" id="PTHR45644">
    <property type="entry name" value="AAA ATPASE, PUTATIVE (AFU_ORTHOLOGUE AFUA_2G12920)-RELATED-RELATED"/>
    <property type="match status" value="1"/>
</dbReference>
<dbReference type="SMART" id="SM00382">
    <property type="entry name" value="AAA"/>
    <property type="match status" value="1"/>
</dbReference>
<evidence type="ECO:0000256" key="5">
    <source>
        <dbReference type="ARBA" id="ARBA00023128"/>
    </source>
</evidence>
<dbReference type="Gene3D" id="1.10.8.60">
    <property type="match status" value="1"/>
</dbReference>
<dbReference type="FunCoup" id="A0A0D2VHM8">
    <property type="interactions" value="271"/>
</dbReference>
<dbReference type="STRING" id="595528.A0A0D2VHM8"/>
<dbReference type="GO" id="GO:0005741">
    <property type="term" value="C:mitochondrial outer membrane"/>
    <property type="evidence" value="ECO:0007669"/>
    <property type="project" value="UniProtKB-SubCell"/>
</dbReference>
<keyword evidence="2 6" id="KW-0547">Nucleotide-binding</keyword>
<keyword evidence="7" id="KW-1133">Transmembrane helix</keyword>
<dbReference type="RefSeq" id="XP_004365787.1">
    <property type="nucleotide sequence ID" value="XM_004365730.2"/>
</dbReference>
<comment type="subcellular location">
    <subcellularLocation>
        <location evidence="1">Mitochondrion outer membrane</location>
        <topology evidence="1">Single-pass membrane protein</topology>
    </subcellularLocation>
</comment>
<proteinExistence type="inferred from homology"/>
<dbReference type="GO" id="GO:0016887">
    <property type="term" value="F:ATP hydrolysis activity"/>
    <property type="evidence" value="ECO:0007669"/>
    <property type="project" value="InterPro"/>
</dbReference>
<evidence type="ECO:0000256" key="4">
    <source>
        <dbReference type="ARBA" id="ARBA00022840"/>
    </source>
</evidence>
<dbReference type="Proteomes" id="UP000008743">
    <property type="component" value="Unassembled WGS sequence"/>
</dbReference>
<evidence type="ECO:0000256" key="6">
    <source>
        <dbReference type="RuleBase" id="RU003651"/>
    </source>
</evidence>
<dbReference type="InParanoid" id="A0A0D2VHM8"/>
<dbReference type="Pfam" id="PF00004">
    <property type="entry name" value="AAA"/>
    <property type="match status" value="1"/>
</dbReference>
<keyword evidence="7" id="KW-0472">Membrane</keyword>
<keyword evidence="4 6" id="KW-0067">ATP-binding</keyword>
<dbReference type="Pfam" id="PF17862">
    <property type="entry name" value="AAA_lid_3"/>
    <property type="match status" value="1"/>
</dbReference>
<dbReference type="OrthoDB" id="10254455at2759"/>
<keyword evidence="5" id="KW-0496">Mitochondrion</keyword>
<evidence type="ECO:0000259" key="8">
    <source>
        <dbReference type="SMART" id="SM00382"/>
    </source>
</evidence>
<dbReference type="EMBL" id="KE346360">
    <property type="protein sequence ID" value="KJE89452.1"/>
    <property type="molecule type" value="Genomic_DNA"/>
</dbReference>
<dbReference type="PANTHER" id="PTHR45644:SF3">
    <property type="entry name" value="FI08533P-RELATED"/>
    <property type="match status" value="1"/>
</dbReference>
<keyword evidence="10" id="KW-1185">Reference proteome</keyword>
<dbReference type="AlphaFoldDB" id="A0A0D2VHM8"/>
<dbReference type="GO" id="GO:0140570">
    <property type="term" value="P:extraction of mislocalized protein from mitochondrial outer membrane"/>
    <property type="evidence" value="ECO:0007669"/>
    <property type="project" value="TreeGrafter"/>
</dbReference>
<comment type="similarity">
    <text evidence="6">Belongs to the AAA ATPase family.</text>
</comment>
<feature type="transmembrane region" description="Helical" evidence="7">
    <location>
        <begin position="6"/>
        <end position="26"/>
    </location>
</feature>
<dbReference type="Gene3D" id="3.40.50.300">
    <property type="entry name" value="P-loop containing nucleotide triphosphate hydrolases"/>
    <property type="match status" value="1"/>
</dbReference>
<accession>A0A0D2VHM8</accession>
<organism evidence="9 10">
    <name type="scientific">Capsaspora owczarzaki (strain ATCC 30864)</name>
    <dbReference type="NCBI Taxonomy" id="595528"/>
    <lineage>
        <taxon>Eukaryota</taxon>
        <taxon>Filasterea</taxon>
        <taxon>Capsaspora</taxon>
    </lineage>
</organism>
<feature type="domain" description="AAA+ ATPase" evidence="8">
    <location>
        <begin position="114"/>
        <end position="255"/>
    </location>
</feature>
<dbReference type="SUPFAM" id="SSF52540">
    <property type="entry name" value="P-loop containing nucleoside triphosphate hydrolases"/>
    <property type="match status" value="1"/>
</dbReference>
<evidence type="ECO:0000256" key="3">
    <source>
        <dbReference type="ARBA" id="ARBA00022787"/>
    </source>
</evidence>
<dbReference type="InterPro" id="IPR041569">
    <property type="entry name" value="AAA_lid_3"/>
</dbReference>
<dbReference type="PhylomeDB" id="A0A0D2VHM8"/>
<keyword evidence="3" id="KW-1000">Mitochondrion outer membrane</keyword>
<dbReference type="GO" id="GO:0005524">
    <property type="term" value="F:ATP binding"/>
    <property type="evidence" value="ECO:0007669"/>
    <property type="project" value="UniProtKB-KW"/>
</dbReference>
<dbReference type="InterPro" id="IPR051701">
    <property type="entry name" value="Mito_OM_Translocase_MSP1"/>
</dbReference>
<protein>
    <submittedName>
        <fullName evidence="9">ATPase</fullName>
    </submittedName>
</protein>
<name>A0A0D2VHM8_CAPO3</name>
<dbReference type="InterPro" id="IPR027417">
    <property type="entry name" value="P-loop_NTPase"/>
</dbReference>
<dbReference type="FunFam" id="3.40.50.300:FF:000538">
    <property type="entry name" value="ATPase family AAA domain-containing protein 1"/>
    <property type="match status" value="1"/>
</dbReference>
<dbReference type="InterPro" id="IPR003593">
    <property type="entry name" value="AAA+_ATPase"/>
</dbReference>
<evidence type="ECO:0000313" key="10">
    <source>
        <dbReference type="Proteomes" id="UP000008743"/>
    </source>
</evidence>
<keyword evidence="7" id="KW-0812">Transmembrane</keyword>
<sequence length="352" mass="39107">MKITRADVLIFGLSQLVGFLAVRYLMHAMDPMRKKKDVARERGQSMLRRLNRNNIKLTEYEALIAADIVDPTDIDVTWSSIGGLDKTAAELKECLVLPFRRPDLFATGSKLLHAPTGVLLHGPPGCGKTMLAKVVARESGCVFINLQIASLMEKWYGESQKLVAAVFTLAEKLQPAIVFIDEIDAFLRERQSSDHEATALIKSQFMTLWDGLGTDRHTSRIVIMGATNRPYDVDKAILRRMPKTFAVPLPARRQRCDILKVILANERLEEGFDYEALATMTDGYSGSDLHELCRTAAVIPLREWMDAEGAAAADADVSSSPSAQFRPMRLADFRRSLLVDAVGGRRSADDID</sequence>
<dbReference type="PROSITE" id="PS00674">
    <property type="entry name" value="AAA"/>
    <property type="match status" value="1"/>
</dbReference>
<reference evidence="10" key="1">
    <citation type="submission" date="2011-02" db="EMBL/GenBank/DDBJ databases">
        <title>The Genome Sequence of Capsaspora owczarzaki ATCC 30864.</title>
        <authorList>
            <person name="Russ C."/>
            <person name="Cuomo C."/>
            <person name="Burger G."/>
            <person name="Gray M.W."/>
            <person name="Holland P.W.H."/>
            <person name="King N."/>
            <person name="Lang F.B.F."/>
            <person name="Roger A.J."/>
            <person name="Ruiz-Trillo I."/>
            <person name="Young S.K."/>
            <person name="Zeng Q."/>
            <person name="Gargeya S."/>
            <person name="Alvarado L."/>
            <person name="Berlin A."/>
            <person name="Chapman S.B."/>
            <person name="Chen Z."/>
            <person name="Freedman E."/>
            <person name="Gellesch M."/>
            <person name="Goldberg J."/>
            <person name="Griggs A."/>
            <person name="Gujja S."/>
            <person name="Heilman E."/>
            <person name="Heiman D."/>
            <person name="Howarth C."/>
            <person name="Mehta T."/>
            <person name="Neiman D."/>
            <person name="Pearson M."/>
            <person name="Roberts A."/>
            <person name="Saif S."/>
            <person name="Shea T."/>
            <person name="Shenoy N."/>
            <person name="Sisk P."/>
            <person name="Stolte C."/>
            <person name="Sykes S."/>
            <person name="White J."/>
            <person name="Yandava C."/>
            <person name="Haas B."/>
            <person name="Nusbaum C."/>
            <person name="Birren B."/>
        </authorList>
    </citation>
    <scope>NUCLEOTIDE SEQUENCE</scope>
    <source>
        <strain evidence="10">ATCC 30864</strain>
    </source>
</reference>
<dbReference type="InterPro" id="IPR003960">
    <property type="entry name" value="ATPase_AAA_CS"/>
</dbReference>
<dbReference type="OMA" id="CRNAAMR"/>
<dbReference type="InterPro" id="IPR003959">
    <property type="entry name" value="ATPase_AAA_core"/>
</dbReference>
<dbReference type="eggNOG" id="KOG0737">
    <property type="taxonomic scope" value="Eukaryota"/>
</dbReference>
<evidence type="ECO:0000256" key="1">
    <source>
        <dbReference type="ARBA" id="ARBA00004572"/>
    </source>
</evidence>
<gene>
    <name evidence="9" type="ORF">CAOG_000916</name>
</gene>
<evidence type="ECO:0000256" key="2">
    <source>
        <dbReference type="ARBA" id="ARBA00022741"/>
    </source>
</evidence>